<accession>A0A380TCW2</accession>
<feature type="transmembrane region" description="Helical" evidence="5">
    <location>
        <begin position="6"/>
        <end position="25"/>
    </location>
</feature>
<evidence type="ECO:0000313" key="7">
    <source>
        <dbReference type="EMBL" id="SUS05386.1"/>
    </source>
</evidence>
<reference evidence="7" key="1">
    <citation type="submission" date="2018-07" db="EMBL/GenBank/DDBJ databases">
        <authorList>
            <person name="Quirk P.G."/>
            <person name="Krulwich T.A."/>
        </authorList>
    </citation>
    <scope>NUCLEOTIDE SEQUENCE</scope>
</reference>
<evidence type="ECO:0000256" key="3">
    <source>
        <dbReference type="ARBA" id="ARBA00022989"/>
    </source>
</evidence>
<dbReference type="GO" id="GO:0005635">
    <property type="term" value="C:nuclear envelope"/>
    <property type="evidence" value="ECO:0007669"/>
    <property type="project" value="TreeGrafter"/>
</dbReference>
<feature type="transmembrane region" description="Helical" evidence="5">
    <location>
        <begin position="120"/>
        <end position="141"/>
    </location>
</feature>
<evidence type="ECO:0000259" key="6">
    <source>
        <dbReference type="PROSITE" id="PS50850"/>
    </source>
</evidence>
<dbReference type="InterPro" id="IPR036259">
    <property type="entry name" value="MFS_trans_sf"/>
</dbReference>
<evidence type="ECO:0000256" key="5">
    <source>
        <dbReference type="SAM" id="Phobius"/>
    </source>
</evidence>
<keyword evidence="4 5" id="KW-0472">Membrane</keyword>
<evidence type="ECO:0000256" key="2">
    <source>
        <dbReference type="ARBA" id="ARBA00022692"/>
    </source>
</evidence>
<feature type="domain" description="Major facilitator superfamily (MFS) profile" evidence="6">
    <location>
        <begin position="1"/>
        <end position="146"/>
    </location>
</feature>
<evidence type="ECO:0000256" key="4">
    <source>
        <dbReference type="ARBA" id="ARBA00023136"/>
    </source>
</evidence>
<dbReference type="Pfam" id="PF07690">
    <property type="entry name" value="MFS_1"/>
    <property type="match status" value="1"/>
</dbReference>
<dbReference type="PANTHER" id="PTHR24002">
    <property type="entry name" value="SOLUTE CARRIER FAMILY 22 MEMBER 18"/>
    <property type="match status" value="1"/>
</dbReference>
<feature type="transmembrane region" description="Helical" evidence="5">
    <location>
        <begin position="91"/>
        <end position="114"/>
    </location>
</feature>
<feature type="transmembrane region" description="Helical" evidence="5">
    <location>
        <begin position="32"/>
        <end position="51"/>
    </location>
</feature>
<evidence type="ECO:0000256" key="1">
    <source>
        <dbReference type="ARBA" id="ARBA00004141"/>
    </source>
</evidence>
<dbReference type="AlphaFoldDB" id="A0A380TCW2"/>
<proteinExistence type="predicted"/>
<gene>
    <name evidence="7" type="ORF">DF3PB_1920001</name>
</gene>
<dbReference type="InterPro" id="IPR011701">
    <property type="entry name" value="MFS"/>
</dbReference>
<dbReference type="InterPro" id="IPR020846">
    <property type="entry name" value="MFS_dom"/>
</dbReference>
<keyword evidence="2 5" id="KW-0812">Transmembrane</keyword>
<dbReference type="GO" id="GO:0022857">
    <property type="term" value="F:transmembrane transporter activity"/>
    <property type="evidence" value="ECO:0007669"/>
    <property type="project" value="InterPro"/>
</dbReference>
<dbReference type="PRINTS" id="PR01035">
    <property type="entry name" value="TCRTETA"/>
</dbReference>
<dbReference type="GO" id="GO:0016020">
    <property type="term" value="C:membrane"/>
    <property type="evidence" value="ECO:0007669"/>
    <property type="project" value="UniProtKB-SubCell"/>
</dbReference>
<organism evidence="7">
    <name type="scientific">metagenome</name>
    <dbReference type="NCBI Taxonomy" id="256318"/>
    <lineage>
        <taxon>unclassified sequences</taxon>
        <taxon>metagenomes</taxon>
    </lineage>
</organism>
<dbReference type="PANTHER" id="PTHR24002:SF3">
    <property type="entry name" value="SOLUTE CARRIER FAMILY 22 MEMBER 18"/>
    <property type="match status" value="1"/>
</dbReference>
<dbReference type="InterPro" id="IPR001958">
    <property type="entry name" value="Tet-R_TetA/multi-R_MdtG-like"/>
</dbReference>
<dbReference type="Gene3D" id="1.20.1250.20">
    <property type="entry name" value="MFS general substrate transporter like domains"/>
    <property type="match status" value="1"/>
</dbReference>
<sequence length="152" mass="15193">MTAGTFWVWIGALSVFSGPVFGSLSDRIGRRAGLAVVFSFQATSYALAAAAGSPAALWLSVVLFGVVAWSTPSIMAAAVGDYMGAAHAADAFGTVTVIFGIGQIIGPALAGVAADHFGGFAASFWLASVLAMAALCLALLLRPPLAATPAAC</sequence>
<dbReference type="PROSITE" id="PS50850">
    <property type="entry name" value="MFS"/>
    <property type="match status" value="1"/>
</dbReference>
<dbReference type="EMBL" id="UIDG01000104">
    <property type="protein sequence ID" value="SUS05386.1"/>
    <property type="molecule type" value="Genomic_DNA"/>
</dbReference>
<protein>
    <submittedName>
        <fullName evidence="7">Major facilitator superfamily MFS_1</fullName>
    </submittedName>
</protein>
<dbReference type="SUPFAM" id="SSF103473">
    <property type="entry name" value="MFS general substrate transporter"/>
    <property type="match status" value="1"/>
</dbReference>
<keyword evidence="3 5" id="KW-1133">Transmembrane helix</keyword>
<name>A0A380TCW2_9ZZZZ</name>
<comment type="subcellular location">
    <subcellularLocation>
        <location evidence="1">Membrane</location>
        <topology evidence="1">Multi-pass membrane protein</topology>
    </subcellularLocation>
</comment>
<feature type="transmembrane region" description="Helical" evidence="5">
    <location>
        <begin position="57"/>
        <end position="79"/>
    </location>
</feature>